<evidence type="ECO:0000259" key="1">
    <source>
        <dbReference type="PROSITE" id="PS50011"/>
    </source>
</evidence>
<reference evidence="3" key="1">
    <citation type="journal article" date="2016" name="Nat. Commun.">
        <title>The Gonium pectorale genome demonstrates co-option of cell cycle regulation during the evolution of multicellularity.</title>
        <authorList>
            <person name="Hanschen E.R."/>
            <person name="Marriage T.N."/>
            <person name="Ferris P.J."/>
            <person name="Hamaji T."/>
            <person name="Toyoda A."/>
            <person name="Fujiyama A."/>
            <person name="Neme R."/>
            <person name="Noguchi H."/>
            <person name="Minakuchi Y."/>
            <person name="Suzuki M."/>
            <person name="Kawai-Toyooka H."/>
            <person name="Smith D.R."/>
            <person name="Sparks H."/>
            <person name="Anderson J."/>
            <person name="Bakaric R."/>
            <person name="Luria V."/>
            <person name="Karger A."/>
            <person name="Kirschner M.W."/>
            <person name="Durand P.M."/>
            <person name="Michod R.E."/>
            <person name="Nozaki H."/>
            <person name="Olson B.J."/>
        </authorList>
    </citation>
    <scope>NUCLEOTIDE SEQUENCE [LARGE SCALE GENOMIC DNA]</scope>
    <source>
        <strain evidence="3">NIES-2863</strain>
    </source>
</reference>
<evidence type="ECO:0000313" key="2">
    <source>
        <dbReference type="EMBL" id="KXZ51368.1"/>
    </source>
</evidence>
<name>A0A150GNK9_GONPE</name>
<proteinExistence type="predicted"/>
<evidence type="ECO:0000313" key="3">
    <source>
        <dbReference type="Proteomes" id="UP000075714"/>
    </source>
</evidence>
<dbReference type="Gene3D" id="1.10.510.10">
    <property type="entry name" value="Transferase(Phosphotransferase) domain 1"/>
    <property type="match status" value="1"/>
</dbReference>
<dbReference type="InterPro" id="IPR000719">
    <property type="entry name" value="Prot_kinase_dom"/>
</dbReference>
<dbReference type="AlphaFoldDB" id="A0A150GNK9"/>
<dbReference type="PROSITE" id="PS50011">
    <property type="entry name" value="PROTEIN_KINASE_DOM"/>
    <property type="match status" value="1"/>
</dbReference>
<keyword evidence="3" id="KW-1185">Reference proteome</keyword>
<dbReference type="OrthoDB" id="2436248at2759"/>
<gene>
    <name evidence="2" type="ORF">GPECTOR_13g857</name>
</gene>
<dbReference type="Proteomes" id="UP000075714">
    <property type="component" value="Unassembled WGS sequence"/>
</dbReference>
<comment type="caution">
    <text evidence="2">The sequence shown here is derived from an EMBL/GenBank/DDBJ whole genome shotgun (WGS) entry which is preliminary data.</text>
</comment>
<accession>A0A150GNK9</accession>
<organism evidence="2 3">
    <name type="scientific">Gonium pectorale</name>
    <name type="common">Green alga</name>
    <dbReference type="NCBI Taxonomy" id="33097"/>
    <lineage>
        <taxon>Eukaryota</taxon>
        <taxon>Viridiplantae</taxon>
        <taxon>Chlorophyta</taxon>
        <taxon>core chlorophytes</taxon>
        <taxon>Chlorophyceae</taxon>
        <taxon>CS clade</taxon>
        <taxon>Chlamydomonadales</taxon>
        <taxon>Volvocaceae</taxon>
        <taxon>Gonium</taxon>
    </lineage>
</organism>
<sequence length="478" mass="50464">MVESALLGDIRLGEYVMTAEAGDGLAAGARELRFITTAALNGIYHNQFGGSEAMTSMRMGPLVDTPLLLAAESLDLNLRVDRNTTDCSGATEQKLRPDFLCWVANVLLFKGEEKANASDLETAIRELKAKMATSWNPALLPGVNMPCMFAYAAAGNMVQFFAITSCGGAVQTTAISDLLNIGKPIGRIKVVHHTLNIVRALAAYAPRAPKISMALGGTIKKVGPGGAVLSSVEMFSDFVRKSVDLSQLHGTVMGYPELVNMYRTLGGVRCPNLVRLHSGCSSGAAGGGGGSSIRLQSNGTTLVLHLEPVGLPLHGAPASEADLKQAVRHVLTGVAALHAAGFVHRDIRWQNVIRLPAAASASTACSQQPPSAASSSSSSPAGADVYVLIDLEHAAPADYALDCRQSPYWLRTWPAADVLLDLATGRYTRQSDLRLVAAALMANLPFTLSDAGRDLRQQLENGQVLSAEAALQHAWLAT</sequence>
<feature type="domain" description="Protein kinase" evidence="1">
    <location>
        <begin position="216"/>
        <end position="478"/>
    </location>
</feature>
<dbReference type="SUPFAM" id="SSF56112">
    <property type="entry name" value="Protein kinase-like (PK-like)"/>
    <property type="match status" value="1"/>
</dbReference>
<dbReference type="InterPro" id="IPR011009">
    <property type="entry name" value="Kinase-like_dom_sf"/>
</dbReference>
<dbReference type="GO" id="GO:0004672">
    <property type="term" value="F:protein kinase activity"/>
    <property type="evidence" value="ECO:0007669"/>
    <property type="project" value="InterPro"/>
</dbReference>
<dbReference type="EMBL" id="LSYV01000014">
    <property type="protein sequence ID" value="KXZ51368.1"/>
    <property type="molecule type" value="Genomic_DNA"/>
</dbReference>
<protein>
    <recommendedName>
        <fullName evidence="1">Protein kinase domain-containing protein</fullName>
    </recommendedName>
</protein>
<dbReference type="GO" id="GO:0005524">
    <property type="term" value="F:ATP binding"/>
    <property type="evidence" value="ECO:0007669"/>
    <property type="project" value="InterPro"/>
</dbReference>